<reference evidence="6 8" key="3">
    <citation type="submission" date="2020-03" db="EMBL/GenBank/DDBJ databases">
        <title>Bacillus aquiflavi sp. nov., isolated from yellow water of strong flavor Chinese baijiu in Yibin region of China.</title>
        <authorList>
            <person name="Xie J."/>
        </authorList>
    </citation>
    <scope>NUCLEOTIDE SEQUENCE [LARGE SCALE GENOMIC DNA]</scope>
    <source>
        <strain evidence="6 8">Gsoil 114</strain>
    </source>
</reference>
<evidence type="ECO:0000313" key="5">
    <source>
        <dbReference type="EMBL" id="KHD85396.1"/>
    </source>
</evidence>
<organism evidence="5 7">
    <name type="scientific">Heyndrickxia ginsengihumi</name>
    <dbReference type="NCBI Taxonomy" id="363870"/>
    <lineage>
        <taxon>Bacteria</taxon>
        <taxon>Bacillati</taxon>
        <taxon>Bacillota</taxon>
        <taxon>Bacilli</taxon>
        <taxon>Bacillales</taxon>
        <taxon>Bacillaceae</taxon>
        <taxon>Heyndrickxia</taxon>
    </lineage>
</organism>
<dbReference type="OrthoDB" id="9782299at2"/>
<accession>A0A0A6VCT8</accession>
<dbReference type="SUPFAM" id="SSF48008">
    <property type="entry name" value="GntR ligand-binding domain-like"/>
    <property type="match status" value="1"/>
</dbReference>
<dbReference type="STRING" id="363870.NG54_09435"/>
<dbReference type="PANTHER" id="PTHR43537:SF5">
    <property type="entry name" value="UXU OPERON TRANSCRIPTIONAL REGULATOR"/>
    <property type="match status" value="1"/>
</dbReference>
<dbReference type="InterPro" id="IPR008920">
    <property type="entry name" value="TF_FadR/GntR_C"/>
</dbReference>
<dbReference type="AlphaFoldDB" id="A0A0A6VCT8"/>
<keyword evidence="1" id="KW-0805">Transcription regulation</keyword>
<proteinExistence type="predicted"/>
<dbReference type="InterPro" id="IPR036388">
    <property type="entry name" value="WH-like_DNA-bd_sf"/>
</dbReference>
<dbReference type="SMART" id="SM00345">
    <property type="entry name" value="HTH_GNTR"/>
    <property type="match status" value="1"/>
</dbReference>
<feature type="domain" description="HTH gntR-type" evidence="4">
    <location>
        <begin position="9"/>
        <end position="77"/>
    </location>
</feature>
<dbReference type="Pfam" id="PF00392">
    <property type="entry name" value="GntR"/>
    <property type="match status" value="1"/>
</dbReference>
<dbReference type="SUPFAM" id="SSF46785">
    <property type="entry name" value="Winged helix' DNA-binding domain"/>
    <property type="match status" value="1"/>
</dbReference>
<evidence type="ECO:0000256" key="1">
    <source>
        <dbReference type="ARBA" id="ARBA00023015"/>
    </source>
</evidence>
<dbReference type="GO" id="GO:0003700">
    <property type="term" value="F:DNA-binding transcription factor activity"/>
    <property type="evidence" value="ECO:0007669"/>
    <property type="project" value="InterPro"/>
</dbReference>
<dbReference type="Proteomes" id="UP000030588">
    <property type="component" value="Unassembled WGS sequence"/>
</dbReference>
<comment type="caution">
    <text evidence="5">The sequence shown here is derived from an EMBL/GenBank/DDBJ whole genome shotgun (WGS) entry which is preliminary data.</text>
</comment>
<dbReference type="InterPro" id="IPR011711">
    <property type="entry name" value="GntR_C"/>
</dbReference>
<dbReference type="PROSITE" id="PS50949">
    <property type="entry name" value="HTH_GNTR"/>
    <property type="match status" value="1"/>
</dbReference>
<evidence type="ECO:0000256" key="2">
    <source>
        <dbReference type="ARBA" id="ARBA00023125"/>
    </source>
</evidence>
<sequence>MEYKKIQSKKIYEQVASELIDMIRNGTLKPGDRLDSVQQLAENFSVGRSAIREALTSLRAMGLIELKQGEGTFVREFEPSDISYPLSQAMLMNKEDIIHLLEVRKILETGVVTVAAAKRTEENIQKMEKALEEMKKATGNEELGEKADLDFHLAIADASFNPLLIRLMNHVSDLMIEAMKETRRILLFSNHSTLETLYDQHANILEAIVQQNPEMAREKMLKHLEHIENELMNYLNETDFH</sequence>
<reference evidence="5 7" key="1">
    <citation type="submission" date="2014-10" db="EMBL/GenBank/DDBJ databases">
        <title>Draft genome of phytase producing Bacillus ginsengihumi strain M2.11.</title>
        <authorList>
            <person name="Toymentseva A."/>
            <person name="Boulygina E.A."/>
            <person name="Kazakov S.V."/>
            <person name="Kayumov I."/>
            <person name="Suleimanova A.D."/>
            <person name="Mardanova A.M."/>
            <person name="Maria S.N."/>
            <person name="Sergey M.Y."/>
            <person name="Sharipova M.R."/>
        </authorList>
    </citation>
    <scope>NUCLEOTIDE SEQUENCE [LARGE SCALE GENOMIC DNA]</scope>
    <source>
        <strain evidence="5 7">M2.11</strain>
    </source>
</reference>
<evidence type="ECO:0000259" key="4">
    <source>
        <dbReference type="PROSITE" id="PS50949"/>
    </source>
</evidence>
<dbReference type="Gene3D" id="1.10.10.10">
    <property type="entry name" value="Winged helix-like DNA-binding domain superfamily/Winged helix DNA-binding domain"/>
    <property type="match status" value="1"/>
</dbReference>
<evidence type="ECO:0000256" key="3">
    <source>
        <dbReference type="ARBA" id="ARBA00023163"/>
    </source>
</evidence>
<dbReference type="EMBL" id="JAAIWK010000003">
    <property type="protein sequence ID" value="NEY19075.1"/>
    <property type="molecule type" value="Genomic_DNA"/>
</dbReference>
<dbReference type="EMBL" id="JRUN01000024">
    <property type="protein sequence ID" value="KHD85396.1"/>
    <property type="molecule type" value="Genomic_DNA"/>
</dbReference>
<gene>
    <name evidence="6" type="ORF">G4D61_03705</name>
    <name evidence="5" type="ORF">NG54_09435</name>
</gene>
<name>A0A0A6VCT8_9BACI</name>
<keyword evidence="2" id="KW-0238">DNA-binding</keyword>
<evidence type="ECO:0000313" key="8">
    <source>
        <dbReference type="Proteomes" id="UP000476934"/>
    </source>
</evidence>
<protein>
    <submittedName>
        <fullName evidence="6">FadR family transcriptional regulator</fullName>
    </submittedName>
    <submittedName>
        <fullName evidence="5">GntR family transcriptional regulator</fullName>
    </submittedName>
</protein>
<keyword evidence="8" id="KW-1185">Reference proteome</keyword>
<dbReference type="InterPro" id="IPR036390">
    <property type="entry name" value="WH_DNA-bd_sf"/>
</dbReference>
<dbReference type="SMART" id="SM00895">
    <property type="entry name" value="FCD"/>
    <property type="match status" value="1"/>
</dbReference>
<dbReference type="Proteomes" id="UP000476934">
    <property type="component" value="Unassembled WGS sequence"/>
</dbReference>
<dbReference type="Pfam" id="PF07729">
    <property type="entry name" value="FCD"/>
    <property type="match status" value="1"/>
</dbReference>
<evidence type="ECO:0000313" key="6">
    <source>
        <dbReference type="EMBL" id="NEY19075.1"/>
    </source>
</evidence>
<dbReference type="PANTHER" id="PTHR43537">
    <property type="entry name" value="TRANSCRIPTIONAL REGULATOR, GNTR FAMILY"/>
    <property type="match status" value="1"/>
</dbReference>
<reference evidence="6" key="2">
    <citation type="submission" date="2020-02" db="EMBL/GenBank/DDBJ databases">
        <authorList>
            <person name="Feng H."/>
        </authorList>
    </citation>
    <scope>NUCLEOTIDE SEQUENCE [LARGE SCALE GENOMIC DNA]</scope>
    <source>
        <strain evidence="6">Gsoil 114</strain>
    </source>
</reference>
<dbReference type="PRINTS" id="PR00035">
    <property type="entry name" value="HTHGNTR"/>
</dbReference>
<dbReference type="GO" id="GO:0003677">
    <property type="term" value="F:DNA binding"/>
    <property type="evidence" value="ECO:0007669"/>
    <property type="project" value="UniProtKB-KW"/>
</dbReference>
<dbReference type="CDD" id="cd07377">
    <property type="entry name" value="WHTH_GntR"/>
    <property type="match status" value="1"/>
</dbReference>
<dbReference type="Gene3D" id="1.20.120.530">
    <property type="entry name" value="GntR ligand-binding domain-like"/>
    <property type="match status" value="1"/>
</dbReference>
<dbReference type="RefSeq" id="WP_025731496.1">
    <property type="nucleotide sequence ID" value="NZ_JAAIWK010000003.1"/>
</dbReference>
<evidence type="ECO:0000313" key="7">
    <source>
        <dbReference type="Proteomes" id="UP000030588"/>
    </source>
</evidence>
<dbReference type="InterPro" id="IPR000524">
    <property type="entry name" value="Tscrpt_reg_HTH_GntR"/>
</dbReference>
<keyword evidence="3" id="KW-0804">Transcription</keyword>